<dbReference type="InterPro" id="IPR036770">
    <property type="entry name" value="Ankyrin_rpt-contain_sf"/>
</dbReference>
<gene>
    <name evidence="5" type="ORF">MFIFM68171_00081</name>
</gene>
<feature type="repeat" description="ANK" evidence="3">
    <location>
        <begin position="388"/>
        <end position="417"/>
    </location>
</feature>
<organism evidence="5 6">
    <name type="scientific">Madurella fahalii</name>
    <dbReference type="NCBI Taxonomy" id="1157608"/>
    <lineage>
        <taxon>Eukaryota</taxon>
        <taxon>Fungi</taxon>
        <taxon>Dikarya</taxon>
        <taxon>Ascomycota</taxon>
        <taxon>Pezizomycotina</taxon>
        <taxon>Sordariomycetes</taxon>
        <taxon>Sordariomycetidae</taxon>
        <taxon>Sordariales</taxon>
        <taxon>Sordariales incertae sedis</taxon>
        <taxon>Madurella</taxon>
    </lineage>
</organism>
<evidence type="ECO:0000256" key="1">
    <source>
        <dbReference type="ARBA" id="ARBA00022737"/>
    </source>
</evidence>
<dbReference type="Pfam" id="PF12796">
    <property type="entry name" value="Ank_2"/>
    <property type="match status" value="1"/>
</dbReference>
<dbReference type="Proteomes" id="UP001628179">
    <property type="component" value="Unassembled WGS sequence"/>
</dbReference>
<dbReference type="Gene3D" id="1.25.40.20">
    <property type="entry name" value="Ankyrin repeat-containing domain"/>
    <property type="match status" value="2"/>
</dbReference>
<feature type="region of interest" description="Disordered" evidence="4">
    <location>
        <begin position="486"/>
        <end position="512"/>
    </location>
</feature>
<dbReference type="RefSeq" id="XP_070911604.1">
    <property type="nucleotide sequence ID" value="XM_071055503.1"/>
</dbReference>
<accession>A0ABQ0FWK5</accession>
<keyword evidence="2 3" id="KW-0040">ANK repeat</keyword>
<evidence type="ECO:0000256" key="3">
    <source>
        <dbReference type="PROSITE-ProRule" id="PRU00023"/>
    </source>
</evidence>
<protein>
    <submittedName>
        <fullName evidence="5">Ankyrin repeat-containing domain protein</fullName>
    </submittedName>
</protein>
<evidence type="ECO:0000256" key="4">
    <source>
        <dbReference type="SAM" id="MobiDB-lite"/>
    </source>
</evidence>
<dbReference type="GeneID" id="98170826"/>
<keyword evidence="6" id="KW-1185">Reference proteome</keyword>
<dbReference type="EMBL" id="BAAFSV010000001">
    <property type="protein sequence ID" value="GAB1309871.1"/>
    <property type="molecule type" value="Genomic_DNA"/>
</dbReference>
<comment type="caution">
    <text evidence="5">The sequence shown here is derived from an EMBL/GenBank/DDBJ whole genome shotgun (WGS) entry which is preliminary data.</text>
</comment>
<dbReference type="SMART" id="SM00248">
    <property type="entry name" value="ANK"/>
    <property type="match status" value="6"/>
</dbReference>
<feature type="repeat" description="ANK" evidence="3">
    <location>
        <begin position="352"/>
        <end position="380"/>
    </location>
</feature>
<dbReference type="PROSITE" id="PS50297">
    <property type="entry name" value="ANK_REP_REGION"/>
    <property type="match status" value="1"/>
</dbReference>
<dbReference type="Pfam" id="PF00023">
    <property type="entry name" value="Ank"/>
    <property type="match status" value="1"/>
</dbReference>
<dbReference type="PANTHER" id="PTHR24171">
    <property type="entry name" value="ANKYRIN REPEAT DOMAIN-CONTAINING PROTEIN 39-RELATED"/>
    <property type="match status" value="1"/>
</dbReference>
<evidence type="ECO:0000256" key="2">
    <source>
        <dbReference type="ARBA" id="ARBA00023043"/>
    </source>
</evidence>
<evidence type="ECO:0000313" key="5">
    <source>
        <dbReference type="EMBL" id="GAB1309871.1"/>
    </source>
</evidence>
<evidence type="ECO:0000313" key="6">
    <source>
        <dbReference type="Proteomes" id="UP001628179"/>
    </source>
</evidence>
<dbReference type="InterPro" id="IPR002110">
    <property type="entry name" value="Ankyrin_rpt"/>
</dbReference>
<proteinExistence type="predicted"/>
<dbReference type="SUPFAM" id="SSF48403">
    <property type="entry name" value="Ankyrin repeat"/>
    <property type="match status" value="2"/>
</dbReference>
<dbReference type="PROSITE" id="PS50088">
    <property type="entry name" value="ANK_REPEAT"/>
    <property type="match status" value="2"/>
</dbReference>
<reference evidence="5 6" key="1">
    <citation type="submission" date="2024-09" db="EMBL/GenBank/DDBJ databases">
        <title>Itraconazole resistance in Madurella fahalii resulting from another homologue of gene encoding cytochrome P450 14-alpha sterol demethylase (CYP51).</title>
        <authorList>
            <person name="Yoshioka I."/>
            <person name="Fahal A.H."/>
            <person name="Kaneko S."/>
            <person name="Yaguchi T."/>
        </authorList>
    </citation>
    <scope>NUCLEOTIDE SEQUENCE [LARGE SCALE GENOMIC DNA]</scope>
    <source>
        <strain evidence="5 6">IFM 68171</strain>
    </source>
</reference>
<name>A0ABQ0FWK5_9PEZI</name>
<sequence>MHLLGLPLEVLDMIVHYGIISRGFPRALRLSLVCKPFYASVGRTLFHTKVLDDREWRGAFSRWNVRKHHGADKLWHDYLVFRSRDKGDDSVACYVEIRKVVDALVQHCQDDCQNDDAPDWDQVLDRLCWLPLECDSYRDCGWNVGRTEPAKLGLRILSAATYLGYTSLVRDLLDQGYDPTESDDLFPSPMYIAARTGQADMLHVLQEHLPDFEEHNPNSYTYFWRSKIGPKSLHGAATRGDMDMVRLCLYPPSRIIPEGEAEDKEAETSILGQKPGSIPFDSFLGRYIESAIRRARSAEVYEYLQSLVDETNRDPMVIMKNEHLWTMAEAGDMAMVRYLLSIGADVSHKVSFSRTPLARAVRACNEDIVDLLLERGADPNGCGGFPGTALTAAVKAGSMVMVRKLLDAGANIHYPNADSYTLRHAVKLEHTAMVELLLDLGIRSEIGKACALWTANNMGLESMADLLRSTGASLAPWIHPLTALVSPRPSSSKQPEEKGKKLQQGAPTPQLLADQKQLLYRLRY</sequence>
<keyword evidence="1" id="KW-0677">Repeat</keyword>